<keyword evidence="2" id="KW-1185">Reference proteome</keyword>
<name>A0A1G6GND3_9MICO</name>
<gene>
    <name evidence="1" type="ORF">SAMN05216410_0316</name>
</gene>
<organism evidence="1 2">
    <name type="scientific">Sanguibacter gelidistatuariae</name>
    <dbReference type="NCBI Taxonomy" id="1814289"/>
    <lineage>
        <taxon>Bacteria</taxon>
        <taxon>Bacillati</taxon>
        <taxon>Actinomycetota</taxon>
        <taxon>Actinomycetes</taxon>
        <taxon>Micrococcales</taxon>
        <taxon>Sanguibacteraceae</taxon>
        <taxon>Sanguibacter</taxon>
    </lineage>
</organism>
<evidence type="ECO:0000313" key="1">
    <source>
        <dbReference type="EMBL" id="SDB83481.1"/>
    </source>
</evidence>
<dbReference type="Proteomes" id="UP000199039">
    <property type="component" value="Unassembled WGS sequence"/>
</dbReference>
<dbReference type="AlphaFoldDB" id="A0A1G6GND3"/>
<evidence type="ECO:0000313" key="2">
    <source>
        <dbReference type="Proteomes" id="UP000199039"/>
    </source>
</evidence>
<dbReference type="OrthoDB" id="3297440at2"/>
<protein>
    <recommendedName>
        <fullName evidence="3">Excreted virulence factor EspC, type VII ESX diderm</fullName>
    </recommendedName>
</protein>
<dbReference type="STRING" id="1814289.SAMN05216410_0316"/>
<reference evidence="1 2" key="1">
    <citation type="submission" date="2016-09" db="EMBL/GenBank/DDBJ databases">
        <authorList>
            <person name="Capua I."/>
            <person name="De Benedictis P."/>
            <person name="Joannis T."/>
            <person name="Lombin L.H."/>
            <person name="Cattoli G."/>
        </authorList>
    </citation>
    <scope>NUCLEOTIDE SEQUENCE [LARGE SCALE GENOMIC DNA]</scope>
    <source>
        <strain evidence="1 2">ISLP-3</strain>
    </source>
</reference>
<accession>A0A1G6GND3</accession>
<dbReference type="EMBL" id="FMYH01000001">
    <property type="protein sequence ID" value="SDB83481.1"/>
    <property type="molecule type" value="Genomic_DNA"/>
</dbReference>
<sequence>MAIDVALQALKDDALLWDGVSATLNTASTSASGLSLTAGQLSWAADEIGLVTLYETARSKVEQLLREGSDATGTMADTLVDVKKVYESTDENAQSSLHGTWDPK</sequence>
<dbReference type="RefSeq" id="WP_093180297.1">
    <property type="nucleotide sequence ID" value="NZ_FMYH01000001.1"/>
</dbReference>
<proteinExistence type="predicted"/>
<evidence type="ECO:0008006" key="3">
    <source>
        <dbReference type="Google" id="ProtNLM"/>
    </source>
</evidence>